<dbReference type="GO" id="GO:0090313">
    <property type="term" value="P:regulation of protein targeting to membrane"/>
    <property type="evidence" value="ECO:0007669"/>
    <property type="project" value="TreeGrafter"/>
</dbReference>
<keyword evidence="1" id="KW-0812">Transmembrane</keyword>
<evidence type="ECO:0008006" key="4">
    <source>
        <dbReference type="Google" id="ProtNLM"/>
    </source>
</evidence>
<name>A0A2G9YKF1_9BACT</name>
<dbReference type="InterPro" id="IPR052894">
    <property type="entry name" value="AsmA-related"/>
</dbReference>
<keyword evidence="1" id="KW-0472">Membrane</keyword>
<feature type="transmembrane region" description="Helical" evidence="1">
    <location>
        <begin position="12"/>
        <end position="38"/>
    </location>
</feature>
<accession>A0A2G9YKF1</accession>
<dbReference type="PANTHER" id="PTHR30441">
    <property type="entry name" value="DUF748 DOMAIN-CONTAINING PROTEIN"/>
    <property type="match status" value="1"/>
</dbReference>
<keyword evidence="1" id="KW-1133">Transmembrane helix</keyword>
<dbReference type="Pfam" id="PF05359">
    <property type="entry name" value="DUF748"/>
    <property type="match status" value="1"/>
</dbReference>
<dbReference type="AlphaFoldDB" id="A0A2G9YKF1"/>
<dbReference type="GO" id="GO:0005886">
    <property type="term" value="C:plasma membrane"/>
    <property type="evidence" value="ECO:0007669"/>
    <property type="project" value="TreeGrafter"/>
</dbReference>
<evidence type="ECO:0000313" key="3">
    <source>
        <dbReference type="Proteomes" id="UP000231292"/>
    </source>
</evidence>
<dbReference type="Proteomes" id="UP000231292">
    <property type="component" value="Unassembled WGS sequence"/>
</dbReference>
<protein>
    <recommendedName>
        <fullName evidence="4">AsmA domain-containing protein</fullName>
    </recommendedName>
</protein>
<evidence type="ECO:0000313" key="2">
    <source>
        <dbReference type="EMBL" id="PIP19709.1"/>
    </source>
</evidence>
<dbReference type="PANTHER" id="PTHR30441:SF8">
    <property type="entry name" value="DUF748 DOMAIN-CONTAINING PROTEIN"/>
    <property type="match status" value="1"/>
</dbReference>
<comment type="caution">
    <text evidence="2">The sequence shown here is derived from an EMBL/GenBank/DDBJ whole genome shotgun (WGS) entry which is preliminary data.</text>
</comment>
<proteinExistence type="predicted"/>
<evidence type="ECO:0000256" key="1">
    <source>
        <dbReference type="SAM" id="Phobius"/>
    </source>
</evidence>
<reference evidence="2 3" key="1">
    <citation type="submission" date="2017-09" db="EMBL/GenBank/DDBJ databases">
        <title>Depth-based differentiation of microbial function through sediment-hosted aquifers and enrichment of novel symbionts in the deep terrestrial subsurface.</title>
        <authorList>
            <person name="Probst A.J."/>
            <person name="Ladd B."/>
            <person name="Jarett J.K."/>
            <person name="Geller-Mcgrath D.E."/>
            <person name="Sieber C.M."/>
            <person name="Emerson J.B."/>
            <person name="Anantharaman K."/>
            <person name="Thomas B.C."/>
            <person name="Malmstrom R."/>
            <person name="Stieglmeier M."/>
            <person name="Klingl A."/>
            <person name="Woyke T."/>
            <person name="Ryan C.M."/>
            <person name="Banfield J.F."/>
        </authorList>
    </citation>
    <scope>NUCLEOTIDE SEQUENCE [LARGE SCALE GENOMIC DNA]</scope>
    <source>
        <strain evidence="2">CG23_combo_of_CG06-09_8_20_14_all_41_10</strain>
    </source>
</reference>
<organism evidence="2 3">
    <name type="scientific">Candidatus Sherwoodlollariibacterium unditelluris</name>
    <dbReference type="NCBI Taxonomy" id="1974757"/>
    <lineage>
        <taxon>Bacteria</taxon>
        <taxon>Pseudomonadati</taxon>
        <taxon>Candidatus Omnitrophota</taxon>
        <taxon>Candidatus Sherwoodlollariibacterium</taxon>
    </lineage>
</organism>
<gene>
    <name evidence="2" type="ORF">COX41_01560</name>
</gene>
<dbReference type="InterPro" id="IPR008023">
    <property type="entry name" value="DUF748"/>
</dbReference>
<sequence length="366" mass="41017">MKIIPGGKLKKVTKIIIWVITVIVCIFVILNLTVPFFVKKIVVEQIEENFKEKASLDGINITPPFSINLINLKIGDLFHVDRVSVSPNIFGFFAGKIVLNDLALVNPVITLEQYSDGKLNLPQLEQKGKQPPVYITGLVLRNGRVIFNDKRVNPEGFKTILGRINADISRVMFPLTSVKTNFKVSADFLKTDGQKIGSIIFSGWLDFRPKAMDGVLTVKNLDITYFSPYYGNFISSKKLLSAKLNTSASLKSRNNNLDILTNLRLSDLVYAREEQGEGELPELSLTRNALDFFTDTQGNLNLEFDINTKLDNPNIDIAQLKKIILKAAAKNLANQNPEDLIKKINDNIGQFKAFGKGLEKIFKDKK</sequence>
<dbReference type="EMBL" id="PCRK01000026">
    <property type="protein sequence ID" value="PIP19709.1"/>
    <property type="molecule type" value="Genomic_DNA"/>
</dbReference>